<evidence type="ECO:0000259" key="1">
    <source>
        <dbReference type="Pfam" id="PF16117"/>
    </source>
</evidence>
<dbReference type="STRING" id="667015.Bacsa_1395"/>
<protein>
    <recommendedName>
        <fullName evidence="1">DUF4833 domain-containing protein</fullName>
    </recommendedName>
</protein>
<keyword evidence="3" id="KW-1185">Reference proteome</keyword>
<gene>
    <name evidence="2" type="ordered locus">Bacsa_1395</name>
</gene>
<dbReference type="RefSeq" id="WP_013617399.1">
    <property type="nucleotide sequence ID" value="NC_015164.1"/>
</dbReference>
<dbReference type="Pfam" id="PF16117">
    <property type="entry name" value="DUF4833"/>
    <property type="match status" value="1"/>
</dbReference>
<evidence type="ECO:0000313" key="3">
    <source>
        <dbReference type="Proteomes" id="UP000007486"/>
    </source>
</evidence>
<dbReference type="HOGENOM" id="CLU_104172_1_0_10"/>
<accession>F0R8N2</accession>
<dbReference type="EMBL" id="CP002530">
    <property type="protein sequence ID" value="ADY35967.1"/>
    <property type="molecule type" value="Genomic_DNA"/>
</dbReference>
<dbReference type="KEGG" id="bsa:Bacsa_1395"/>
<name>F0R8N2_PHOSB</name>
<dbReference type="InterPro" id="IPR032269">
    <property type="entry name" value="DUF4833"/>
</dbReference>
<dbReference type="AlphaFoldDB" id="F0R8N2"/>
<dbReference type="PROSITE" id="PS51257">
    <property type="entry name" value="PROKAR_LIPOPROTEIN"/>
    <property type="match status" value="1"/>
</dbReference>
<proteinExistence type="predicted"/>
<feature type="domain" description="DUF4833" evidence="1">
    <location>
        <begin position="50"/>
        <end position="184"/>
    </location>
</feature>
<evidence type="ECO:0000313" key="2">
    <source>
        <dbReference type="EMBL" id="ADY35967.1"/>
    </source>
</evidence>
<dbReference type="eggNOG" id="COG0558">
    <property type="taxonomic scope" value="Bacteria"/>
</dbReference>
<reference evidence="2 3" key="1">
    <citation type="journal article" date="2011" name="Stand. Genomic Sci.">
        <title>Complete genome sequence of Bacteroides salanitronis type strain (BL78).</title>
        <authorList>
            <person name="Gronow S."/>
            <person name="Held B."/>
            <person name="Lucas S."/>
            <person name="Lapidus A."/>
            <person name="Del Rio T.G."/>
            <person name="Nolan M."/>
            <person name="Tice H."/>
            <person name="Deshpande S."/>
            <person name="Cheng J.F."/>
            <person name="Pitluck S."/>
            <person name="Liolios K."/>
            <person name="Pagani I."/>
            <person name="Ivanova N."/>
            <person name="Mavromatis K."/>
            <person name="Pati A."/>
            <person name="Tapia R."/>
            <person name="Han C."/>
            <person name="Goodwin L."/>
            <person name="Chen A."/>
            <person name="Palaniappan K."/>
            <person name="Land M."/>
            <person name="Hauser L."/>
            <person name="Chang Y.J."/>
            <person name="Jeffries C.D."/>
            <person name="Brambilla E.M."/>
            <person name="Rohde M."/>
            <person name="Goker M."/>
            <person name="Detter J.C."/>
            <person name="Woyke T."/>
            <person name="Bristow J."/>
            <person name="Markowitz V."/>
            <person name="Hugenholtz P."/>
            <person name="Kyrpides N.C."/>
            <person name="Klenk H.P."/>
            <person name="Eisen J.A."/>
        </authorList>
    </citation>
    <scope>NUCLEOTIDE SEQUENCE [LARGE SCALE GENOMIC DNA]</scope>
    <source>
        <strain evidence="2 3">DSM 18170</strain>
    </source>
</reference>
<organism evidence="2 3">
    <name type="scientific">Phocaeicola salanitronis (strain DSM 18170 / JCM 13657 / CCUG 60908 / BL78)</name>
    <name type="common">Bacteroides salanitronis</name>
    <dbReference type="NCBI Taxonomy" id="667015"/>
    <lineage>
        <taxon>Bacteria</taxon>
        <taxon>Pseudomonadati</taxon>
        <taxon>Bacteroidota</taxon>
        <taxon>Bacteroidia</taxon>
        <taxon>Bacteroidales</taxon>
        <taxon>Bacteroidaceae</taxon>
        <taxon>Phocaeicola</taxon>
    </lineage>
</organism>
<dbReference type="Proteomes" id="UP000007486">
    <property type="component" value="Chromosome"/>
</dbReference>
<sequence>MKATDLKRLLDKGKRNVLIPCFLLCFLWAGACLCMAETEGNLYLTPQRLFHISRSINRNLVCYDVNLVGGKLDKEKPLSVYWVNREERMGEKNGLSFFQRKMVYGYKVVEEGENSCTVTLTAYSGKKFLICRRGERYVCETTIDGKKAVLKYLYVKVSEHNPMGVDYVELHGEALSSKEEVVERITD</sequence>